<comment type="similarity">
    <text evidence="7 17">Belongs to the TrpC family.</text>
</comment>
<accession>A0A328VQX4</accession>
<evidence type="ECO:0000256" key="2">
    <source>
        <dbReference type="ARBA" id="ARBA00001633"/>
    </source>
</evidence>
<evidence type="ECO:0000256" key="3">
    <source>
        <dbReference type="ARBA" id="ARBA00004664"/>
    </source>
</evidence>
<evidence type="ECO:0000259" key="20">
    <source>
        <dbReference type="Pfam" id="PF00697"/>
    </source>
</evidence>
<keyword evidence="12 17" id="KW-0057">Aromatic amino acid biosynthesis</keyword>
<dbReference type="PANTHER" id="PTHR22854:SF2">
    <property type="entry name" value="INDOLE-3-GLYCEROL-PHOSPHATE SYNTHASE"/>
    <property type="match status" value="1"/>
</dbReference>
<dbReference type="SUPFAM" id="SSF51366">
    <property type="entry name" value="Ribulose-phoshate binding barrel"/>
    <property type="match status" value="2"/>
</dbReference>
<dbReference type="FunFam" id="3.20.20.70:FF:000075">
    <property type="entry name" value="Tryptophan biosynthesis protein TRP1"/>
    <property type="match status" value="1"/>
</dbReference>
<organism evidence="21 22">
    <name type="scientific">Thermogemmatispora tikiterensis</name>
    <dbReference type="NCBI Taxonomy" id="1825093"/>
    <lineage>
        <taxon>Bacteria</taxon>
        <taxon>Bacillati</taxon>
        <taxon>Chloroflexota</taxon>
        <taxon>Ktedonobacteria</taxon>
        <taxon>Thermogemmatisporales</taxon>
        <taxon>Thermogemmatisporaceae</taxon>
        <taxon>Thermogemmatispora</taxon>
    </lineage>
</organism>
<comment type="catalytic activity">
    <reaction evidence="2 17">
        <text>1-(2-carboxyphenylamino)-1-deoxy-D-ribulose 5-phosphate + H(+) = (1S,2R)-1-C-(indol-3-yl)glycerol 3-phosphate + CO2 + H2O</text>
        <dbReference type="Rhea" id="RHEA:23476"/>
        <dbReference type="ChEBI" id="CHEBI:15377"/>
        <dbReference type="ChEBI" id="CHEBI:15378"/>
        <dbReference type="ChEBI" id="CHEBI:16526"/>
        <dbReference type="ChEBI" id="CHEBI:58613"/>
        <dbReference type="ChEBI" id="CHEBI:58866"/>
        <dbReference type="EC" id="4.1.1.48"/>
    </reaction>
</comment>
<comment type="catalytic activity">
    <reaction evidence="1 18">
        <text>N-(5-phospho-beta-D-ribosyl)anthranilate = 1-(2-carboxyphenylamino)-1-deoxy-D-ribulose 5-phosphate</text>
        <dbReference type="Rhea" id="RHEA:21540"/>
        <dbReference type="ChEBI" id="CHEBI:18277"/>
        <dbReference type="ChEBI" id="CHEBI:58613"/>
        <dbReference type="EC" id="5.3.1.24"/>
    </reaction>
</comment>
<keyword evidence="11 17" id="KW-0822">Tryptophan biosynthesis</keyword>
<keyword evidence="15" id="KW-0511">Multifunctional enzyme</keyword>
<dbReference type="UniPathway" id="UPA00035">
    <property type="reaction ID" value="UER00042"/>
</dbReference>
<evidence type="ECO:0000256" key="13">
    <source>
        <dbReference type="ARBA" id="ARBA00023235"/>
    </source>
</evidence>
<keyword evidence="13 18" id="KW-0413">Isomerase</keyword>
<dbReference type="HAMAP" id="MF_00134_B">
    <property type="entry name" value="IGPS_B"/>
    <property type="match status" value="1"/>
</dbReference>
<evidence type="ECO:0000256" key="4">
    <source>
        <dbReference type="ARBA" id="ARBA00004696"/>
    </source>
</evidence>
<comment type="similarity">
    <text evidence="8">In the C-terminal section; belongs to the TrpF family.</text>
</comment>
<evidence type="ECO:0000256" key="14">
    <source>
        <dbReference type="ARBA" id="ARBA00023239"/>
    </source>
</evidence>
<evidence type="ECO:0000256" key="6">
    <source>
        <dbReference type="ARBA" id="ARBA00007902"/>
    </source>
</evidence>
<dbReference type="PANTHER" id="PTHR22854">
    <property type="entry name" value="TRYPTOPHAN BIOSYNTHESIS PROTEIN"/>
    <property type="match status" value="1"/>
</dbReference>
<evidence type="ECO:0000256" key="5">
    <source>
        <dbReference type="ARBA" id="ARBA00007571"/>
    </source>
</evidence>
<evidence type="ECO:0000256" key="1">
    <source>
        <dbReference type="ARBA" id="ARBA00001164"/>
    </source>
</evidence>
<evidence type="ECO:0000256" key="11">
    <source>
        <dbReference type="ARBA" id="ARBA00022822"/>
    </source>
</evidence>
<dbReference type="InterPro" id="IPR001468">
    <property type="entry name" value="Indole-3-GlycerolPSynthase_CS"/>
</dbReference>
<dbReference type="CDD" id="cd00331">
    <property type="entry name" value="IGPS"/>
    <property type="match status" value="1"/>
</dbReference>
<sequence>MFLEQILARTRLDLEERQRLLPLERLQERAAAQPPARDFAAALQPNPGDHGLRLIAEIKRASPSKGPLAPDLDPVALARTYEAAGAAAISVLTEPHFFLGAPEHLTAVKEAVSLPVLRKDFIVDEYQVYEARAWGADALLLICAALTAQELERLLTLTRQLGMEALVEVHSPAEARMAVTAGARVIGVNSRDLVTFSMNPFLIRELRRLIPADCIVVAESGIHTEADARRLRRYDVQAMLVGESLVKAGDVRGQIKRLLHGSNHGIQVKICGLRRPEALQAALESGADLLGLMFYPQSKRYLAPSQVRQLLSEAGYLALAEQGQAVPDLVGVFVNEESQRINELAEELGLHFVQLHGTESPEFCASLERPVIKALPVRGPRALEEAHRYAAVAWRLLLDTPSASYGGSGLTHDWELARTIAAELPVLLAGGLTPANVAEAIATVRPWGVDVSSGVESNGEKDPGKIRAFIEAVRQSSQQLPALEAIWQ</sequence>
<dbReference type="InterPro" id="IPR013785">
    <property type="entry name" value="Aldolase_TIM"/>
</dbReference>
<gene>
    <name evidence="18" type="primary">trpF</name>
    <name evidence="17" type="synonym">trpC</name>
    <name evidence="21" type="ORF">A4R35_21645</name>
</gene>
<proteinExistence type="inferred from homology"/>
<evidence type="ECO:0000256" key="10">
    <source>
        <dbReference type="ARBA" id="ARBA00022793"/>
    </source>
</evidence>
<evidence type="ECO:0000256" key="18">
    <source>
        <dbReference type="HAMAP-Rule" id="MF_00135"/>
    </source>
</evidence>
<evidence type="ECO:0000259" key="19">
    <source>
        <dbReference type="Pfam" id="PF00218"/>
    </source>
</evidence>
<comment type="function">
    <text evidence="16">Bifunctional enzyme that catalyzes two sequential steps of tryptophan biosynthetic pathway. The first reaction is catalyzed by the isomerase, coded by the TrpF domain; the second reaction is catalyzed by the synthase, coded by the TrpC domain.</text>
</comment>
<reference evidence="21 22" key="1">
    <citation type="submission" date="2016-08" db="EMBL/GenBank/DDBJ databases">
        <title>Analysis of Carbohydrate Active Enzymes in Thermogemmatispora T81 Reveals Carbohydrate Degradation Ability.</title>
        <authorList>
            <person name="Tomazini A."/>
            <person name="Lal S."/>
            <person name="Stott M."/>
            <person name="Henrissat B."/>
            <person name="Polikarpov I."/>
            <person name="Sparling R."/>
            <person name="Levin D.B."/>
        </authorList>
    </citation>
    <scope>NUCLEOTIDE SEQUENCE [LARGE SCALE GENOMIC DNA]</scope>
    <source>
        <strain evidence="21 22">T81</strain>
    </source>
</reference>
<feature type="domain" description="Indole-3-glycerol phosphate synthase" evidence="19">
    <location>
        <begin position="3"/>
        <end position="258"/>
    </location>
</feature>
<evidence type="ECO:0000256" key="16">
    <source>
        <dbReference type="ARBA" id="ARBA00025592"/>
    </source>
</evidence>
<dbReference type="GO" id="GO:0004425">
    <property type="term" value="F:indole-3-glycerol-phosphate synthase activity"/>
    <property type="evidence" value="ECO:0007669"/>
    <property type="project" value="UniProtKB-UniRule"/>
</dbReference>
<protein>
    <recommendedName>
        <fullName evidence="17 18">Multifunctional fusion protein</fullName>
    </recommendedName>
    <domain>
        <recommendedName>
            <fullName evidence="17">Indole-3-glycerol phosphate synthase</fullName>
            <shortName evidence="17">IGPS</shortName>
            <ecNumber evidence="17">4.1.1.48</ecNumber>
        </recommendedName>
    </domain>
    <domain>
        <recommendedName>
            <fullName evidence="18">N-(5'-phosphoribosyl)anthranilate isomerase</fullName>
            <shortName evidence="18">PRAI</shortName>
            <ecNumber evidence="18">5.3.1.24</ecNumber>
        </recommendedName>
    </domain>
</protein>
<dbReference type="NCBIfam" id="NF001377">
    <property type="entry name" value="PRK00278.2-4"/>
    <property type="match status" value="1"/>
</dbReference>
<evidence type="ECO:0000256" key="17">
    <source>
        <dbReference type="HAMAP-Rule" id="MF_00134"/>
    </source>
</evidence>
<dbReference type="Pfam" id="PF00218">
    <property type="entry name" value="IGPS"/>
    <property type="match status" value="1"/>
</dbReference>
<dbReference type="EC" id="5.3.1.24" evidence="18"/>
<comment type="caution">
    <text evidence="21">The sequence shown here is derived from an EMBL/GenBank/DDBJ whole genome shotgun (WGS) entry which is preliminary data.</text>
</comment>
<dbReference type="FunFam" id="3.20.20.70:FF:000024">
    <property type="entry name" value="Indole-3-glycerol phosphate synthase"/>
    <property type="match status" value="1"/>
</dbReference>
<dbReference type="RefSeq" id="WP_112433192.1">
    <property type="nucleotide sequence ID" value="NZ_MCIF01000002.1"/>
</dbReference>
<evidence type="ECO:0000256" key="8">
    <source>
        <dbReference type="ARBA" id="ARBA00009847"/>
    </source>
</evidence>
<comment type="pathway">
    <text evidence="3 18">Amino-acid biosynthesis; L-tryptophan biosynthesis; L-tryptophan from chorismate: step 3/5.</text>
</comment>
<dbReference type="OrthoDB" id="9804217at2"/>
<comment type="similarity">
    <text evidence="6">In the N-terminal section; belongs to the TrpC family.</text>
</comment>
<dbReference type="InterPro" id="IPR045186">
    <property type="entry name" value="Indole-3-glycerol_P_synth"/>
</dbReference>
<keyword evidence="22" id="KW-1185">Reference proteome</keyword>
<evidence type="ECO:0000256" key="15">
    <source>
        <dbReference type="ARBA" id="ARBA00023268"/>
    </source>
</evidence>
<evidence type="ECO:0000313" key="22">
    <source>
        <dbReference type="Proteomes" id="UP000248706"/>
    </source>
</evidence>
<dbReference type="CDD" id="cd00405">
    <property type="entry name" value="PRAI"/>
    <property type="match status" value="1"/>
</dbReference>
<evidence type="ECO:0000313" key="21">
    <source>
        <dbReference type="EMBL" id="RAQ98160.1"/>
    </source>
</evidence>
<dbReference type="InterPro" id="IPR011060">
    <property type="entry name" value="RibuloseP-bd_barrel"/>
</dbReference>
<evidence type="ECO:0000256" key="9">
    <source>
        <dbReference type="ARBA" id="ARBA00022605"/>
    </source>
</evidence>
<dbReference type="EC" id="4.1.1.48" evidence="17"/>
<dbReference type="InterPro" id="IPR013798">
    <property type="entry name" value="Indole-3-glycerol_P_synth_dom"/>
</dbReference>
<dbReference type="PROSITE" id="PS00614">
    <property type="entry name" value="IGPS"/>
    <property type="match status" value="1"/>
</dbReference>
<keyword evidence="9 17" id="KW-0028">Amino-acid biosynthesis</keyword>
<name>A0A328VQX4_9CHLR</name>
<dbReference type="AlphaFoldDB" id="A0A328VQX4"/>
<dbReference type="Proteomes" id="UP000248706">
    <property type="component" value="Unassembled WGS sequence"/>
</dbReference>
<evidence type="ECO:0000256" key="12">
    <source>
        <dbReference type="ARBA" id="ARBA00023141"/>
    </source>
</evidence>
<comment type="pathway">
    <text evidence="4 17">Amino-acid biosynthesis; L-tryptophan biosynthesis; L-tryptophan from chorismate: step 4/5.</text>
</comment>
<comment type="similarity">
    <text evidence="5 18">Belongs to the TrpF family.</text>
</comment>
<dbReference type="Gene3D" id="3.20.20.70">
    <property type="entry name" value="Aldolase class I"/>
    <property type="match status" value="2"/>
</dbReference>
<keyword evidence="10 17" id="KW-0210">Decarboxylase</keyword>
<dbReference type="GO" id="GO:0000162">
    <property type="term" value="P:L-tryptophan biosynthetic process"/>
    <property type="evidence" value="ECO:0007669"/>
    <property type="project" value="UniProtKB-UniRule"/>
</dbReference>
<evidence type="ECO:0000256" key="7">
    <source>
        <dbReference type="ARBA" id="ARBA00008737"/>
    </source>
</evidence>
<dbReference type="Pfam" id="PF00697">
    <property type="entry name" value="PRAI"/>
    <property type="match status" value="1"/>
</dbReference>
<dbReference type="InterPro" id="IPR001240">
    <property type="entry name" value="PRAI_dom"/>
</dbReference>
<feature type="domain" description="N-(5'phosphoribosyl) anthranilate isomerase (PRAI)" evidence="20">
    <location>
        <begin position="268"/>
        <end position="471"/>
    </location>
</feature>
<keyword evidence="14 17" id="KW-0456">Lyase</keyword>
<dbReference type="GO" id="GO:0004640">
    <property type="term" value="F:phosphoribosylanthranilate isomerase activity"/>
    <property type="evidence" value="ECO:0007669"/>
    <property type="project" value="UniProtKB-UniRule"/>
</dbReference>
<dbReference type="EMBL" id="MCIF01000002">
    <property type="protein sequence ID" value="RAQ98160.1"/>
    <property type="molecule type" value="Genomic_DNA"/>
</dbReference>
<dbReference type="HAMAP" id="MF_00135">
    <property type="entry name" value="PRAI"/>
    <property type="match status" value="1"/>
</dbReference>